<dbReference type="EMBL" id="CM042035">
    <property type="protein sequence ID" value="KAI3755439.1"/>
    <property type="molecule type" value="Genomic_DNA"/>
</dbReference>
<reference evidence="1 2" key="2">
    <citation type="journal article" date="2022" name="Mol. Ecol. Resour.">
        <title>The genomes of chicory, endive, great burdock and yacon provide insights into Asteraceae paleo-polyploidization history and plant inulin production.</title>
        <authorList>
            <person name="Fan W."/>
            <person name="Wang S."/>
            <person name="Wang H."/>
            <person name="Wang A."/>
            <person name="Jiang F."/>
            <person name="Liu H."/>
            <person name="Zhao H."/>
            <person name="Xu D."/>
            <person name="Zhang Y."/>
        </authorList>
    </citation>
    <scope>NUCLEOTIDE SEQUENCE [LARGE SCALE GENOMIC DNA]</scope>
    <source>
        <strain evidence="2">cv. Yunnan</strain>
        <tissue evidence="1">Leaves</tissue>
    </source>
</reference>
<dbReference type="Proteomes" id="UP001056120">
    <property type="component" value="Linkage Group LG18"/>
</dbReference>
<protein>
    <submittedName>
        <fullName evidence="1">Uncharacterized protein</fullName>
    </submittedName>
</protein>
<name>A0ACB9E910_9ASTR</name>
<evidence type="ECO:0000313" key="2">
    <source>
        <dbReference type="Proteomes" id="UP001056120"/>
    </source>
</evidence>
<reference evidence="2" key="1">
    <citation type="journal article" date="2022" name="Mol. Ecol. Resour.">
        <title>The genomes of chicory, endive, great burdock and yacon provide insights into Asteraceae palaeo-polyploidization history and plant inulin production.</title>
        <authorList>
            <person name="Fan W."/>
            <person name="Wang S."/>
            <person name="Wang H."/>
            <person name="Wang A."/>
            <person name="Jiang F."/>
            <person name="Liu H."/>
            <person name="Zhao H."/>
            <person name="Xu D."/>
            <person name="Zhang Y."/>
        </authorList>
    </citation>
    <scope>NUCLEOTIDE SEQUENCE [LARGE SCALE GENOMIC DNA]</scope>
    <source>
        <strain evidence="2">cv. Yunnan</strain>
    </source>
</reference>
<sequence length="440" mass="50258">MEIIEIVSKLVKPSKPTPPTLCNYNISFFDDIPESVNVPLILYYSTSHKEQKDIQTNIFNHLEISLSKTLTDFYPLAGRYTHLASFIDCRDQGALYIEAKAKFQLSELLGLEQKLKLEMQQDFLPCEVGNGVKNDDPLFNVKVTSFECGGVAIGMCISHKFADMDTFCKFIDNWTTRSREIGNELEFKFEKYSTISSAAHLFPKPDVLANHQLDPTSFEVNNCVMRLFLFKASAIRKLREEVMSDHGNIIRHRPSKVQLIVALLWKAFVDIDRQDGQSKASFVGQAVNLRNIAVSENFYGNLSSFANARIEYNKVINLQVLVKLLHDSVNEMKNSYAKALSQFEKDYEVLSKPFLECLENISSKDVNSYLFSSWCRFSFHTADFGWGKPVWKSITNEKIPNSVTMMDDEEGDGVEAWVHLDEKQMCELEKDSNLQAYMDA</sequence>
<gene>
    <name evidence="1" type="ORF">L1987_55239</name>
</gene>
<accession>A0ACB9E910</accession>
<evidence type="ECO:0000313" key="1">
    <source>
        <dbReference type="EMBL" id="KAI3755439.1"/>
    </source>
</evidence>
<keyword evidence="2" id="KW-1185">Reference proteome</keyword>
<proteinExistence type="predicted"/>
<comment type="caution">
    <text evidence="1">The sequence shown here is derived from an EMBL/GenBank/DDBJ whole genome shotgun (WGS) entry which is preliminary data.</text>
</comment>
<organism evidence="1 2">
    <name type="scientific">Smallanthus sonchifolius</name>
    <dbReference type="NCBI Taxonomy" id="185202"/>
    <lineage>
        <taxon>Eukaryota</taxon>
        <taxon>Viridiplantae</taxon>
        <taxon>Streptophyta</taxon>
        <taxon>Embryophyta</taxon>
        <taxon>Tracheophyta</taxon>
        <taxon>Spermatophyta</taxon>
        <taxon>Magnoliopsida</taxon>
        <taxon>eudicotyledons</taxon>
        <taxon>Gunneridae</taxon>
        <taxon>Pentapetalae</taxon>
        <taxon>asterids</taxon>
        <taxon>campanulids</taxon>
        <taxon>Asterales</taxon>
        <taxon>Asteraceae</taxon>
        <taxon>Asteroideae</taxon>
        <taxon>Heliantheae alliance</taxon>
        <taxon>Millerieae</taxon>
        <taxon>Smallanthus</taxon>
    </lineage>
</organism>